<dbReference type="AlphaFoldDB" id="A0A136Q5X9"/>
<protein>
    <submittedName>
        <fullName evidence="1">Uncharacterized protein</fullName>
    </submittedName>
</protein>
<proteinExistence type="predicted"/>
<dbReference type="OrthoDB" id="9867069at2"/>
<dbReference type="KEGG" id="cmiu:B1H56_01140"/>
<keyword evidence="2" id="KW-1185">Reference proteome</keyword>
<gene>
    <name evidence="1" type="ORF">HMPREF3293_00821</name>
</gene>
<comment type="caution">
    <text evidence="1">The sequence shown here is derived from an EMBL/GenBank/DDBJ whole genome shotgun (WGS) entry which is preliminary data.</text>
</comment>
<organism evidence="1 2">
    <name type="scientific">Christensenella minuta</name>
    <dbReference type="NCBI Taxonomy" id="626937"/>
    <lineage>
        <taxon>Bacteria</taxon>
        <taxon>Bacillati</taxon>
        <taxon>Bacillota</taxon>
        <taxon>Clostridia</taxon>
        <taxon>Christensenellales</taxon>
        <taxon>Christensenellaceae</taxon>
        <taxon>Christensenella</taxon>
    </lineage>
</organism>
<reference evidence="1 2" key="1">
    <citation type="submission" date="2016-02" db="EMBL/GenBank/DDBJ databases">
        <authorList>
            <person name="Wen L."/>
            <person name="He K."/>
            <person name="Yang H."/>
        </authorList>
    </citation>
    <scope>NUCLEOTIDE SEQUENCE [LARGE SCALE GENOMIC DNA]</scope>
    <source>
        <strain evidence="1 2">DSM 22607</strain>
    </source>
</reference>
<dbReference type="EMBL" id="LSZW01000047">
    <property type="protein sequence ID" value="KXK66085.1"/>
    <property type="molecule type" value="Genomic_DNA"/>
</dbReference>
<sequence length="69" mass="7916">MMEKFQIAVATLPKSRLDIHLDIDMIKVALIYGDEVKLYSLSAEFSTYTQIISGMNNDQFGDFEVLRKL</sequence>
<dbReference type="Proteomes" id="UP000070366">
    <property type="component" value="Unassembled WGS sequence"/>
</dbReference>
<dbReference type="RefSeq" id="WP_066520104.1">
    <property type="nucleotide sequence ID" value="NZ_CABMOF010000003.1"/>
</dbReference>
<accession>A0A136Q5X9</accession>
<evidence type="ECO:0000313" key="2">
    <source>
        <dbReference type="Proteomes" id="UP000070366"/>
    </source>
</evidence>
<evidence type="ECO:0000313" key="1">
    <source>
        <dbReference type="EMBL" id="KXK66085.1"/>
    </source>
</evidence>
<name>A0A136Q5X9_9FIRM</name>